<accession>A0A183TL53</accession>
<name>A0A183TL53_SCHSO</name>
<sequence>MPQQNGSATLPAEGLGDSKRSVTHNLSPRSRTFSPDLSKSNTRVGWCCRLKWLPPSATMRLGVPAVLVFAWHLQANRDCDVDSSLSPVDFLVFAIFRQLYLQVVVVVVERLIFLL</sequence>
<keyword evidence="3" id="KW-1185">Reference proteome</keyword>
<evidence type="ECO:0000313" key="3">
    <source>
        <dbReference type="Proteomes" id="UP000275846"/>
    </source>
</evidence>
<feature type="region of interest" description="Disordered" evidence="1">
    <location>
        <begin position="1"/>
        <end position="41"/>
    </location>
</feature>
<organism evidence="4">
    <name type="scientific">Schistocephalus solidus</name>
    <name type="common">Tapeworm</name>
    <dbReference type="NCBI Taxonomy" id="70667"/>
    <lineage>
        <taxon>Eukaryota</taxon>
        <taxon>Metazoa</taxon>
        <taxon>Spiralia</taxon>
        <taxon>Lophotrochozoa</taxon>
        <taxon>Platyhelminthes</taxon>
        <taxon>Cestoda</taxon>
        <taxon>Eucestoda</taxon>
        <taxon>Diphyllobothriidea</taxon>
        <taxon>Diphyllobothriidae</taxon>
        <taxon>Schistocephalus</taxon>
    </lineage>
</organism>
<gene>
    <name evidence="2" type="ORF">SSLN_LOCUS17201</name>
</gene>
<reference evidence="4" key="1">
    <citation type="submission" date="2016-06" db="UniProtKB">
        <authorList>
            <consortium name="WormBaseParasite"/>
        </authorList>
    </citation>
    <scope>IDENTIFICATION</scope>
</reference>
<dbReference type="Proteomes" id="UP000275846">
    <property type="component" value="Unassembled WGS sequence"/>
</dbReference>
<evidence type="ECO:0000313" key="4">
    <source>
        <dbReference type="WBParaSite" id="SSLN_0001785401-mRNA-1"/>
    </source>
</evidence>
<dbReference type="WBParaSite" id="SSLN_0001785401-mRNA-1">
    <property type="protein sequence ID" value="SSLN_0001785401-mRNA-1"/>
    <property type="gene ID" value="SSLN_0001785401"/>
</dbReference>
<reference evidence="2 3" key="2">
    <citation type="submission" date="2018-11" db="EMBL/GenBank/DDBJ databases">
        <authorList>
            <consortium name="Pathogen Informatics"/>
        </authorList>
    </citation>
    <scope>NUCLEOTIDE SEQUENCE [LARGE SCALE GENOMIC DNA]</scope>
    <source>
        <strain evidence="2 3">NST_G2</strain>
    </source>
</reference>
<evidence type="ECO:0000313" key="2">
    <source>
        <dbReference type="EMBL" id="VDM03587.1"/>
    </source>
</evidence>
<proteinExistence type="predicted"/>
<protein>
    <submittedName>
        <fullName evidence="2 4">Uncharacterized protein</fullName>
    </submittedName>
</protein>
<dbReference type="EMBL" id="UYSU01042133">
    <property type="protein sequence ID" value="VDM03587.1"/>
    <property type="molecule type" value="Genomic_DNA"/>
</dbReference>
<evidence type="ECO:0000256" key="1">
    <source>
        <dbReference type="SAM" id="MobiDB-lite"/>
    </source>
</evidence>
<dbReference type="AlphaFoldDB" id="A0A183TL53"/>
<feature type="compositionally biased region" description="Polar residues" evidence="1">
    <location>
        <begin position="23"/>
        <end position="41"/>
    </location>
</feature>